<keyword evidence="1" id="KW-0723">Serine/threonine-protein kinase</keyword>
<dbReference type="SUPFAM" id="SSF55874">
    <property type="entry name" value="ATPase domain of HSP90 chaperone/DNA topoisomerase II/histidine kinase"/>
    <property type="match status" value="1"/>
</dbReference>
<accession>A0ABX0ZQG6</accession>
<reference evidence="3 4" key="1">
    <citation type="submission" date="2020-03" db="EMBL/GenBank/DDBJ databases">
        <title>WGS of actinomycetes isolated from Thailand.</title>
        <authorList>
            <person name="Thawai C."/>
        </authorList>
    </citation>
    <scope>NUCLEOTIDE SEQUENCE [LARGE SCALE GENOMIC DNA]</scope>
    <source>
        <strain evidence="3 4">PRB2-1</strain>
    </source>
</reference>
<evidence type="ECO:0000259" key="2">
    <source>
        <dbReference type="Pfam" id="PF13581"/>
    </source>
</evidence>
<dbReference type="EMBL" id="JAATEJ010000019">
    <property type="protein sequence ID" value="NJP46173.1"/>
    <property type="molecule type" value="Genomic_DNA"/>
</dbReference>
<evidence type="ECO:0000313" key="3">
    <source>
        <dbReference type="EMBL" id="NJP46173.1"/>
    </source>
</evidence>
<gene>
    <name evidence="3" type="ORF">HCN08_22600</name>
</gene>
<dbReference type="Proteomes" id="UP000734511">
    <property type="component" value="Unassembled WGS sequence"/>
</dbReference>
<feature type="domain" description="Histidine kinase/HSP90-like ATPase" evidence="2">
    <location>
        <begin position="24"/>
        <end position="119"/>
    </location>
</feature>
<dbReference type="Gene3D" id="3.30.565.10">
    <property type="entry name" value="Histidine kinase-like ATPase, C-terminal domain"/>
    <property type="match status" value="1"/>
</dbReference>
<dbReference type="RefSeq" id="WP_167985018.1">
    <property type="nucleotide sequence ID" value="NZ_JAATEJ010000019.1"/>
</dbReference>
<sequence>MTGQQPGPTGGQPPAVVVRTWPNGPRSVGRARRLLLSSLAEWELAHLADGAALVLSELVTNSVRHARVPRGRVIETRFERTDHGVRIEVHDAGEGMPEVRTAAPDEEYGRGLALVDAITAGRWGVGDRGGVGKLVWAECAGSCADGTGR</sequence>
<proteinExistence type="predicted"/>
<comment type="caution">
    <text evidence="3">The sequence shown here is derived from an EMBL/GenBank/DDBJ whole genome shotgun (WGS) entry which is preliminary data.</text>
</comment>
<keyword evidence="3" id="KW-0547">Nucleotide-binding</keyword>
<organism evidence="3 4">
    <name type="scientific">Actinacidiphila epipremni</name>
    <dbReference type="NCBI Taxonomy" id="2053013"/>
    <lineage>
        <taxon>Bacteria</taxon>
        <taxon>Bacillati</taxon>
        <taxon>Actinomycetota</taxon>
        <taxon>Actinomycetes</taxon>
        <taxon>Kitasatosporales</taxon>
        <taxon>Streptomycetaceae</taxon>
        <taxon>Actinacidiphila</taxon>
    </lineage>
</organism>
<dbReference type="Pfam" id="PF13581">
    <property type="entry name" value="HATPase_c_2"/>
    <property type="match status" value="1"/>
</dbReference>
<keyword evidence="4" id="KW-1185">Reference proteome</keyword>
<dbReference type="InterPro" id="IPR050267">
    <property type="entry name" value="Anti-sigma-factor_SerPK"/>
</dbReference>
<evidence type="ECO:0000313" key="4">
    <source>
        <dbReference type="Proteomes" id="UP000734511"/>
    </source>
</evidence>
<dbReference type="GO" id="GO:0005524">
    <property type="term" value="F:ATP binding"/>
    <property type="evidence" value="ECO:0007669"/>
    <property type="project" value="UniProtKB-KW"/>
</dbReference>
<keyword evidence="3" id="KW-0067">ATP-binding</keyword>
<dbReference type="PANTHER" id="PTHR35526:SF3">
    <property type="entry name" value="ANTI-SIGMA-F FACTOR RSBW"/>
    <property type="match status" value="1"/>
</dbReference>
<dbReference type="PANTHER" id="PTHR35526">
    <property type="entry name" value="ANTI-SIGMA-F FACTOR RSBW-RELATED"/>
    <property type="match status" value="1"/>
</dbReference>
<evidence type="ECO:0000256" key="1">
    <source>
        <dbReference type="ARBA" id="ARBA00022527"/>
    </source>
</evidence>
<dbReference type="CDD" id="cd16936">
    <property type="entry name" value="HATPase_RsbW-like"/>
    <property type="match status" value="1"/>
</dbReference>
<dbReference type="InterPro" id="IPR036890">
    <property type="entry name" value="HATPase_C_sf"/>
</dbReference>
<keyword evidence="1" id="KW-0418">Kinase</keyword>
<dbReference type="InterPro" id="IPR003594">
    <property type="entry name" value="HATPase_dom"/>
</dbReference>
<name>A0ABX0ZQG6_9ACTN</name>
<protein>
    <submittedName>
        <fullName evidence="3">ATP-binding protein</fullName>
    </submittedName>
</protein>
<keyword evidence="1" id="KW-0808">Transferase</keyword>